<dbReference type="AlphaFoldDB" id="A0A0F9FK19"/>
<proteinExistence type="predicted"/>
<dbReference type="EMBL" id="LAZR01021059">
    <property type="protein sequence ID" value="KKL86628.1"/>
    <property type="molecule type" value="Genomic_DNA"/>
</dbReference>
<comment type="caution">
    <text evidence="1">The sequence shown here is derived from an EMBL/GenBank/DDBJ whole genome shotgun (WGS) entry which is preliminary data.</text>
</comment>
<name>A0A0F9FK19_9ZZZZ</name>
<feature type="non-terminal residue" evidence="1">
    <location>
        <position position="1"/>
    </location>
</feature>
<protein>
    <submittedName>
        <fullName evidence="1">Uncharacterized protein</fullName>
    </submittedName>
</protein>
<reference evidence="1" key="1">
    <citation type="journal article" date="2015" name="Nature">
        <title>Complex archaea that bridge the gap between prokaryotes and eukaryotes.</title>
        <authorList>
            <person name="Spang A."/>
            <person name="Saw J.H."/>
            <person name="Jorgensen S.L."/>
            <person name="Zaremba-Niedzwiedzka K."/>
            <person name="Martijn J."/>
            <person name="Lind A.E."/>
            <person name="van Eijk R."/>
            <person name="Schleper C."/>
            <person name="Guy L."/>
            <person name="Ettema T.J."/>
        </authorList>
    </citation>
    <scope>NUCLEOTIDE SEQUENCE</scope>
</reference>
<gene>
    <name evidence="1" type="ORF">LCGC14_1942860</name>
</gene>
<organism evidence="1">
    <name type="scientific">marine sediment metagenome</name>
    <dbReference type="NCBI Taxonomy" id="412755"/>
    <lineage>
        <taxon>unclassified sequences</taxon>
        <taxon>metagenomes</taxon>
        <taxon>ecological metagenomes</taxon>
    </lineage>
</organism>
<accession>A0A0F9FK19</accession>
<sequence length="112" mass="12700">TFTVADWLTISGAGGGTDPVANDAYTVEPVNNLHPAGYRFDRIILTTCLSEAEMQAEESESIKWSQEYLKKSLPKAFELDRRSAPRRLGSLIKGRDYIVERTWFDVTTDWDI</sequence>
<evidence type="ECO:0000313" key="1">
    <source>
        <dbReference type="EMBL" id="KKL86628.1"/>
    </source>
</evidence>